<evidence type="ECO:0000256" key="2">
    <source>
        <dbReference type="ARBA" id="ARBA00022574"/>
    </source>
</evidence>
<dbReference type="SUPFAM" id="SSF50978">
    <property type="entry name" value="WD40 repeat-like"/>
    <property type="match status" value="1"/>
</dbReference>
<dbReference type="KEGG" id="aali:118466778"/>
<keyword evidence="2" id="KW-0853">WD repeat</keyword>
<organism evidence="3 4">
    <name type="scientific">Anopheles albimanus</name>
    <name type="common">New world malaria mosquito</name>
    <dbReference type="NCBI Taxonomy" id="7167"/>
    <lineage>
        <taxon>Eukaryota</taxon>
        <taxon>Metazoa</taxon>
        <taxon>Ecdysozoa</taxon>
        <taxon>Arthropoda</taxon>
        <taxon>Hexapoda</taxon>
        <taxon>Insecta</taxon>
        <taxon>Pterygota</taxon>
        <taxon>Neoptera</taxon>
        <taxon>Endopterygota</taxon>
        <taxon>Diptera</taxon>
        <taxon>Nematocera</taxon>
        <taxon>Culicoidea</taxon>
        <taxon>Culicidae</taxon>
        <taxon>Anophelinae</taxon>
        <taxon>Anopheles</taxon>
    </lineage>
</organism>
<accession>A0A182FHN5</accession>
<comment type="similarity">
    <text evidence="1">Belongs to the WD repeat THOC6 family.</text>
</comment>
<dbReference type="EnsemblMetazoa" id="AALB006028-RA">
    <property type="protein sequence ID" value="AALB006028-PA"/>
    <property type="gene ID" value="AALB006028"/>
</dbReference>
<keyword evidence="4" id="KW-1185">Reference proteome</keyword>
<dbReference type="GO" id="GO:0006406">
    <property type="term" value="P:mRNA export from nucleus"/>
    <property type="evidence" value="ECO:0007669"/>
    <property type="project" value="TreeGrafter"/>
</dbReference>
<evidence type="ECO:0000313" key="3">
    <source>
        <dbReference type="EnsemblMetazoa" id="AALB006028-PA"/>
    </source>
</evidence>
<dbReference type="CTD" id="79228"/>
<dbReference type="SMART" id="SM00320">
    <property type="entry name" value="WD40"/>
    <property type="match status" value="2"/>
</dbReference>
<dbReference type="InterPro" id="IPR015943">
    <property type="entry name" value="WD40/YVTN_repeat-like_dom_sf"/>
</dbReference>
<evidence type="ECO:0000313" key="4">
    <source>
        <dbReference type="Proteomes" id="UP000069272"/>
    </source>
</evidence>
<reference evidence="3" key="2">
    <citation type="submission" date="2022-08" db="UniProtKB">
        <authorList>
            <consortium name="EnsemblMetazoa"/>
        </authorList>
    </citation>
    <scope>IDENTIFICATION</scope>
    <source>
        <strain evidence="3">STECLA/ALBI9_A</strain>
    </source>
</reference>
<dbReference type="RefSeq" id="XP_035792397.1">
    <property type="nucleotide sequence ID" value="XM_035936504.1"/>
</dbReference>
<dbReference type="GeneID" id="118466778"/>
<dbReference type="InterPro" id="IPR036322">
    <property type="entry name" value="WD40_repeat_dom_sf"/>
</dbReference>
<protein>
    <submittedName>
        <fullName evidence="3">Uncharacterized protein</fullName>
    </submittedName>
</protein>
<dbReference type="STRING" id="7167.A0A182FHN5"/>
<sequence>MVDIKRVYYTTIHSQTISSDGRFLFCGSNFGEILVYSIERITSSNDNVTTELEKLPTVPVQVFPVTERCAIYSLSFHKDFLIVGLNGEIWGYQWSSKSASIGKKVWVVKLPAPPETADMSEVNYMWLNTAEETLYVGCGDNVMYAVSLEDGKVVRDFRGHTDYIHCVDGCDSKLATASEDGKIILWDSRQKQYTAKVEPHSKPLLQRPEFGRWQGAVSLSEDWFVCGGGPRFSLWHLRSLECTVDFNFPDRVHVSGFIDDVIYAGGDGSKLCQFNFNGDVTAEIPISGPSAYSVALQTSPYKFMSIAGASSKIDVCTNFTYRDIILNTYKK</sequence>
<dbReference type="InterPro" id="IPR042626">
    <property type="entry name" value="THOC6"/>
</dbReference>
<evidence type="ECO:0000256" key="1">
    <source>
        <dbReference type="ARBA" id="ARBA00009728"/>
    </source>
</evidence>
<dbReference type="Gene3D" id="2.130.10.10">
    <property type="entry name" value="YVTN repeat-like/Quinoprotein amine dehydrogenase"/>
    <property type="match status" value="1"/>
</dbReference>
<dbReference type="OrthoDB" id="273067at2759"/>
<dbReference type="PANTHER" id="PTHR44411">
    <property type="entry name" value="THO COMPLEX SUBUNIT 6 HOMOLOG"/>
    <property type="match status" value="1"/>
</dbReference>
<dbReference type="VEuPathDB" id="VectorBase:AALB006028"/>
<dbReference type="InterPro" id="IPR001680">
    <property type="entry name" value="WD40_rpt"/>
</dbReference>
<dbReference type="PROSITE" id="PS50082">
    <property type="entry name" value="WD_REPEATS_2"/>
    <property type="match status" value="1"/>
</dbReference>
<reference evidence="3 4" key="1">
    <citation type="journal article" date="2017" name="G3 (Bethesda)">
        <title>The Physical Genome Mapping of Anopheles albimanus Corrected Scaffold Misassemblies and Identified Interarm Rearrangements in Genus Anopheles.</title>
        <authorList>
            <person name="Artemov G.N."/>
            <person name="Peery A.N."/>
            <person name="Jiang X."/>
            <person name="Tu Z."/>
            <person name="Stegniy V.N."/>
            <person name="Sharakhova M.V."/>
            <person name="Sharakhov I.V."/>
        </authorList>
    </citation>
    <scope>NUCLEOTIDE SEQUENCE [LARGE SCALE GENOMIC DNA]</scope>
    <source>
        <strain evidence="3 4">ALBI9_A</strain>
    </source>
</reference>
<dbReference type="GO" id="GO:0000346">
    <property type="term" value="C:transcription export complex"/>
    <property type="evidence" value="ECO:0007669"/>
    <property type="project" value="TreeGrafter"/>
</dbReference>
<dbReference type="AlphaFoldDB" id="A0A182FHN5"/>
<dbReference type="Pfam" id="PF00400">
    <property type="entry name" value="WD40"/>
    <property type="match status" value="1"/>
</dbReference>
<name>A0A182FHN5_ANOAL</name>
<dbReference type="VEuPathDB" id="VectorBase:AALB20_036346"/>
<dbReference type="GO" id="GO:0000347">
    <property type="term" value="C:THO complex"/>
    <property type="evidence" value="ECO:0007669"/>
    <property type="project" value="TreeGrafter"/>
</dbReference>
<dbReference type="Proteomes" id="UP000069272">
    <property type="component" value="Chromosome 3L"/>
</dbReference>
<dbReference type="PANTHER" id="PTHR44411:SF1">
    <property type="entry name" value="THO COMPLEX SUBUNIT 6 HOMOLOG"/>
    <property type="match status" value="1"/>
</dbReference>
<proteinExistence type="inferred from homology"/>